<dbReference type="EMBL" id="FNGO01000002">
    <property type="protein sequence ID" value="SDL18409.1"/>
    <property type="molecule type" value="Genomic_DNA"/>
</dbReference>
<name>A0A1G9HZL9_9FIRM</name>
<keyword evidence="2" id="KW-1185">Reference proteome</keyword>
<proteinExistence type="predicted"/>
<protein>
    <recommendedName>
        <fullName evidence="3">Lipopolysaccharide kinase (Kdo/WaaP) family protein</fullName>
    </recommendedName>
</protein>
<gene>
    <name evidence="1" type="ORF">SAMN04488692_10276</name>
</gene>
<accession>A0A1G9HZL9</accession>
<evidence type="ECO:0000313" key="1">
    <source>
        <dbReference type="EMBL" id="SDL18409.1"/>
    </source>
</evidence>
<sequence>MSFYNKLNWHYESVMFSELNYESLVFQTIYSCLDIDVSGNCSSIYESDMNMKLLKVDKGHKIFRLEIKGRIFFLKVYADKNWKRRLKNTFRASEAQRIIKIRSGLEDKGINTLPVLLAGDYSDSKFLKKSFILSNFVPGINIEDFLNNISYQNLRRKILNLFARKFSLMLNYRYLNGDPSLINYFIIKNKGKFELVLLDLDNVKKLRFLPVYFIKRNISKLLAIMYARNTLITFEEKKILLEKIVSNLKKDFSDDFMKKVMKHVYDRLLKWGLYDVIDKHKEFEKNYS</sequence>
<dbReference type="RefSeq" id="WP_089757922.1">
    <property type="nucleotide sequence ID" value="NZ_FNGO01000002.1"/>
</dbReference>
<reference evidence="1 2" key="1">
    <citation type="submission" date="2016-10" db="EMBL/GenBank/DDBJ databases">
        <authorList>
            <person name="de Groot N.N."/>
        </authorList>
    </citation>
    <scope>NUCLEOTIDE SEQUENCE [LARGE SCALE GENOMIC DNA]</scope>
    <source>
        <strain evidence="1 2">SLAS-1</strain>
    </source>
</reference>
<dbReference type="STRING" id="321763.SAMN04488692_10276"/>
<dbReference type="AlphaFoldDB" id="A0A1G9HZL9"/>
<dbReference type="Proteomes" id="UP000199476">
    <property type="component" value="Unassembled WGS sequence"/>
</dbReference>
<evidence type="ECO:0000313" key="2">
    <source>
        <dbReference type="Proteomes" id="UP000199476"/>
    </source>
</evidence>
<evidence type="ECO:0008006" key="3">
    <source>
        <dbReference type="Google" id="ProtNLM"/>
    </source>
</evidence>
<organism evidence="1 2">
    <name type="scientific">Halarsenatibacter silvermanii</name>
    <dbReference type="NCBI Taxonomy" id="321763"/>
    <lineage>
        <taxon>Bacteria</taxon>
        <taxon>Bacillati</taxon>
        <taxon>Bacillota</taxon>
        <taxon>Clostridia</taxon>
        <taxon>Halanaerobiales</taxon>
        <taxon>Halarsenatibacteraceae</taxon>
        <taxon>Halarsenatibacter</taxon>
    </lineage>
</organism>